<reference evidence="4 5" key="1">
    <citation type="submission" date="2007-10" db="EMBL/GenBank/DDBJ databases">
        <authorList>
            <person name="Wagner-Dobler I."/>
            <person name="Ferriera S."/>
            <person name="Johnson J."/>
            <person name="Kravitz S."/>
            <person name="Beeson K."/>
            <person name="Sutton G."/>
            <person name="Rogers Y.-H."/>
            <person name="Friedman R."/>
            <person name="Frazier M."/>
            <person name="Venter J.C."/>
        </authorList>
    </citation>
    <scope>NUCLEOTIDE SEQUENCE [LARGE SCALE GENOMIC DNA]</scope>
    <source>
        <strain evidence="4 5">DFL-43</strain>
    </source>
</reference>
<dbReference type="RefSeq" id="WP_040450442.1">
    <property type="nucleotide sequence ID" value="NZ_CM002917.1"/>
</dbReference>
<keyword evidence="5" id="KW-1185">Reference proteome</keyword>
<reference evidence="4 5" key="2">
    <citation type="submission" date="2012-06" db="EMBL/GenBank/DDBJ databases">
        <authorList>
            <person name="Fiebig A."/>
        </authorList>
    </citation>
    <scope>NUCLEOTIDE SEQUENCE [LARGE SCALE GENOMIC DNA]</scope>
    <source>
        <strain evidence="4 5">DFL-43</strain>
    </source>
</reference>
<sequence length="459" mass="50090">MSGYLLKNCEAVILEEGAGPKVHRNIDLLIVGPAVVAAGAGLDATHSMDGIATVKADGWFVYPGLVNTHHHFFQTFVRNRADLDWTKLSVIEWLDRIYPVFSRLNEDCFYHSSVTAMSELIKHGCTTAFDHQYCFPRHAGKRIIDRQFEAAELLGMRFHAGRGGNTLPKSEGSTIPDEMLETTDEFIADCARLIDSYHDGSQFSMRQVAVAPCQPVNCYRETFVESVALARDRGVLMHTHVGEGESPVIEARHGMRTVDYCAELGFAGPDAFYAHCWELTHDELSKMAADGTGVSHCPEPVYLVGAEVTDIPAMSALGVRVGLGCDGAASNDNSNLMHCVHSAYMLQCLVASTREHQVPEPAEFFRQATSGGASLLGRSDIGRLAPGMAADLFAIDTRRMDYVGTRHDPLSLLAKVGIGMPTDLTMINGRIVWSKGEFTGLDEAKLFADAEAALSTVEF</sequence>
<dbReference type="Gene3D" id="2.30.40.10">
    <property type="entry name" value="Urease, subunit C, domain 1"/>
    <property type="match status" value="1"/>
</dbReference>
<dbReference type="Pfam" id="PF01979">
    <property type="entry name" value="Amidohydro_1"/>
    <property type="match status" value="1"/>
</dbReference>
<protein>
    <submittedName>
        <fullName evidence="4">Cytosine deaminase</fullName>
        <ecNumber evidence="4">3.5.99.3</ecNumber>
    </submittedName>
</protein>
<dbReference type="OrthoDB" id="9796020at2"/>
<accession>A9D2Q1</accession>
<evidence type="ECO:0000256" key="2">
    <source>
        <dbReference type="ARBA" id="ARBA00022801"/>
    </source>
</evidence>
<dbReference type="PANTHER" id="PTHR43794">
    <property type="entry name" value="AMINOHYDROLASE SSNA-RELATED"/>
    <property type="match status" value="1"/>
</dbReference>
<dbReference type="GO" id="GO:0016810">
    <property type="term" value="F:hydrolase activity, acting on carbon-nitrogen (but not peptide) bonds"/>
    <property type="evidence" value="ECO:0007669"/>
    <property type="project" value="InterPro"/>
</dbReference>
<evidence type="ECO:0000313" key="5">
    <source>
        <dbReference type="Proteomes" id="UP000004291"/>
    </source>
</evidence>
<evidence type="ECO:0000259" key="3">
    <source>
        <dbReference type="Pfam" id="PF01979"/>
    </source>
</evidence>
<keyword evidence="2 4" id="KW-0378">Hydrolase</keyword>
<dbReference type="Proteomes" id="UP000004291">
    <property type="component" value="Chromosome"/>
</dbReference>
<comment type="caution">
    <text evidence="4">The sequence shown here is derived from an EMBL/GenBank/DDBJ whole genome shotgun (WGS) entry which is preliminary data.</text>
</comment>
<comment type="similarity">
    <text evidence="1">Belongs to the metallo-dependent hydrolases superfamily. ATZ/TRZ family.</text>
</comment>
<dbReference type="STRING" id="411684.HPDFL43_14672"/>
<dbReference type="InterPro" id="IPR006680">
    <property type="entry name" value="Amidohydro-rel"/>
</dbReference>
<dbReference type="EMBL" id="ABIA03000004">
    <property type="protein sequence ID" value="EDQ34250.2"/>
    <property type="molecule type" value="Genomic_DNA"/>
</dbReference>
<dbReference type="HOGENOM" id="CLU_012358_2_3_5"/>
<name>A9D2Q1_HOEPD</name>
<dbReference type="PANTHER" id="PTHR43794:SF11">
    <property type="entry name" value="AMIDOHYDROLASE-RELATED DOMAIN-CONTAINING PROTEIN"/>
    <property type="match status" value="1"/>
</dbReference>
<dbReference type="Gene3D" id="3.20.20.140">
    <property type="entry name" value="Metal-dependent hydrolases"/>
    <property type="match status" value="1"/>
</dbReference>
<dbReference type="InterPro" id="IPR050287">
    <property type="entry name" value="MTA/SAH_deaminase"/>
</dbReference>
<proteinExistence type="inferred from homology"/>
<dbReference type="InterPro" id="IPR011059">
    <property type="entry name" value="Metal-dep_hydrolase_composite"/>
</dbReference>
<organism evidence="4 5">
    <name type="scientific">Hoeflea phototrophica (strain DSM 17068 / NCIMB 14078 / DFL-43)</name>
    <dbReference type="NCBI Taxonomy" id="411684"/>
    <lineage>
        <taxon>Bacteria</taxon>
        <taxon>Pseudomonadati</taxon>
        <taxon>Pseudomonadota</taxon>
        <taxon>Alphaproteobacteria</taxon>
        <taxon>Hyphomicrobiales</taxon>
        <taxon>Rhizobiaceae</taxon>
        <taxon>Hoeflea</taxon>
    </lineage>
</organism>
<dbReference type="EC" id="3.5.99.3" evidence="4"/>
<gene>
    <name evidence="4" type="ORF">HPDFL43_14672</name>
</gene>
<dbReference type="AlphaFoldDB" id="A9D2Q1"/>
<feature type="domain" description="Amidohydrolase-related" evidence="3">
    <location>
        <begin position="60"/>
        <end position="432"/>
    </location>
</feature>
<dbReference type="SUPFAM" id="SSF51338">
    <property type="entry name" value="Composite domain of metallo-dependent hydrolases"/>
    <property type="match status" value="2"/>
</dbReference>
<dbReference type="CDD" id="cd01298">
    <property type="entry name" value="ATZ_TRZ_like"/>
    <property type="match status" value="1"/>
</dbReference>
<dbReference type="eggNOG" id="COG0402">
    <property type="taxonomic scope" value="Bacteria"/>
</dbReference>
<evidence type="ECO:0000313" key="4">
    <source>
        <dbReference type="EMBL" id="EDQ34250.2"/>
    </source>
</evidence>
<evidence type="ECO:0000256" key="1">
    <source>
        <dbReference type="ARBA" id="ARBA00006745"/>
    </source>
</evidence>
<dbReference type="SUPFAM" id="SSF51556">
    <property type="entry name" value="Metallo-dependent hydrolases"/>
    <property type="match status" value="1"/>
</dbReference>
<dbReference type="InterPro" id="IPR032466">
    <property type="entry name" value="Metal_Hydrolase"/>
</dbReference>